<name>A0A1Q5TIE3_9EURO</name>
<gene>
    <name evidence="1" type="ORF">PENSUB_8209</name>
</gene>
<organism evidence="1 2">
    <name type="scientific">Penicillium subrubescens</name>
    <dbReference type="NCBI Taxonomy" id="1316194"/>
    <lineage>
        <taxon>Eukaryota</taxon>
        <taxon>Fungi</taxon>
        <taxon>Dikarya</taxon>
        <taxon>Ascomycota</taxon>
        <taxon>Pezizomycotina</taxon>
        <taxon>Eurotiomycetes</taxon>
        <taxon>Eurotiomycetidae</taxon>
        <taxon>Eurotiales</taxon>
        <taxon>Aspergillaceae</taxon>
        <taxon>Penicillium</taxon>
    </lineage>
</organism>
<dbReference type="AlphaFoldDB" id="A0A1Q5TIE3"/>
<sequence>MESIYRTNYRLKAKEMELGAFLAAAQSDKQTLRLSYLLGQTNDKPLLLVYKNRNYGDTMQEVTVGGKILLVAFPLGGKKPPSPNVKKEGPQGQ</sequence>
<keyword evidence="2" id="KW-1185">Reference proteome</keyword>
<dbReference type="Proteomes" id="UP000186955">
    <property type="component" value="Unassembled WGS sequence"/>
</dbReference>
<accession>A0A1Q5TIE3</accession>
<dbReference type="EMBL" id="MNBE01000653">
    <property type="protein sequence ID" value="OKO99992.1"/>
    <property type="molecule type" value="Genomic_DNA"/>
</dbReference>
<comment type="caution">
    <text evidence="1">The sequence shown here is derived from an EMBL/GenBank/DDBJ whole genome shotgun (WGS) entry which is preliminary data.</text>
</comment>
<evidence type="ECO:0000313" key="2">
    <source>
        <dbReference type="Proteomes" id="UP000186955"/>
    </source>
</evidence>
<proteinExistence type="predicted"/>
<reference evidence="1 2" key="1">
    <citation type="submission" date="2016-10" db="EMBL/GenBank/DDBJ databases">
        <title>Genome sequence of the ascomycete fungus Penicillium subrubescens.</title>
        <authorList>
            <person name="De Vries R.P."/>
            <person name="Peng M."/>
            <person name="Dilokpimol A."/>
            <person name="Hilden K."/>
            <person name="Makela M.R."/>
            <person name="Grigoriev I."/>
            <person name="Riley R."/>
            <person name="Granchi Z."/>
        </authorList>
    </citation>
    <scope>NUCLEOTIDE SEQUENCE [LARGE SCALE GENOMIC DNA]</scope>
    <source>
        <strain evidence="1 2">CBS 132785</strain>
    </source>
</reference>
<protein>
    <submittedName>
        <fullName evidence="1">Uncharacterized protein</fullName>
    </submittedName>
</protein>
<evidence type="ECO:0000313" key="1">
    <source>
        <dbReference type="EMBL" id="OKO99992.1"/>
    </source>
</evidence>
<dbReference type="OrthoDB" id="10457302at2759"/>